<organism evidence="1 2">
    <name type="scientific">Streptomyces actinomycinicus</name>
    <dbReference type="NCBI Taxonomy" id="1695166"/>
    <lineage>
        <taxon>Bacteria</taxon>
        <taxon>Bacillati</taxon>
        <taxon>Actinomycetota</taxon>
        <taxon>Actinomycetes</taxon>
        <taxon>Kitasatosporales</taxon>
        <taxon>Streptomycetaceae</taxon>
        <taxon>Streptomyces</taxon>
    </lineage>
</organism>
<dbReference type="GO" id="GO:0019748">
    <property type="term" value="P:secondary metabolic process"/>
    <property type="evidence" value="ECO:0007669"/>
    <property type="project" value="InterPro"/>
</dbReference>
<dbReference type="InterPro" id="IPR006748">
    <property type="entry name" value="NH2Glyco/OHUrea_AB-resist_kin"/>
</dbReference>
<proteinExistence type="predicted"/>
<keyword evidence="1" id="KW-0418">Kinase</keyword>
<dbReference type="Pfam" id="PF04655">
    <property type="entry name" value="APH_6_hur"/>
    <property type="match status" value="2"/>
</dbReference>
<name>A0A937JQ14_9ACTN</name>
<accession>A0A937JQ14</accession>
<dbReference type="RefSeq" id="WP_201839148.1">
    <property type="nucleotide sequence ID" value="NZ_JAERRK010000013.1"/>
</dbReference>
<keyword evidence="1" id="KW-0808">Transferase</keyword>
<protein>
    <submittedName>
        <fullName evidence="1">Kinase</fullName>
    </submittedName>
</protein>
<reference evidence="1" key="1">
    <citation type="submission" date="2021-01" db="EMBL/GenBank/DDBJ databases">
        <title>WGS of actinomycetes isolated from Thailand.</title>
        <authorList>
            <person name="Thawai C."/>
        </authorList>
    </citation>
    <scope>NUCLEOTIDE SEQUENCE</scope>
    <source>
        <strain evidence="1">RCU-197</strain>
    </source>
</reference>
<sequence length="321" mass="34756">MAFEPPQRLVRALGETAPAGDDWLARLSETAERAVARRELTVERVQVPGGRSSLVVLVRRADGTPAVLKLAPPRARPESERAALAHWGGLGAVQLLEAGPEEGVQLLEAGPEEGVQLLEAGPEEGVLLLERLHPDVSVRSLPEAKALLEAAGTLRRLWVEPPAGHVFETVAERTGRQATAMRTGAGAHPDAAPLVDAALSARDELLAAPPEQLLLHGTFRQSKVLAGERMPWLAVGPDPVVGETAFDLARLVRDRVEDLIAASSGPSTTRRRIKRLAESLEVDQERLRGWTLFRAVESGIRARRVGREKDAELLLEFASWL</sequence>
<dbReference type="SUPFAM" id="SSF56112">
    <property type="entry name" value="Protein kinase-like (PK-like)"/>
    <property type="match status" value="1"/>
</dbReference>
<comment type="caution">
    <text evidence="1">The sequence shown here is derived from an EMBL/GenBank/DDBJ whole genome shotgun (WGS) entry which is preliminary data.</text>
</comment>
<gene>
    <name evidence="1" type="ORF">JK359_23710</name>
</gene>
<evidence type="ECO:0000313" key="1">
    <source>
        <dbReference type="EMBL" id="MBL1084941.1"/>
    </source>
</evidence>
<dbReference type="AlphaFoldDB" id="A0A937JQ14"/>
<evidence type="ECO:0000313" key="2">
    <source>
        <dbReference type="Proteomes" id="UP000661858"/>
    </source>
</evidence>
<dbReference type="InterPro" id="IPR011009">
    <property type="entry name" value="Kinase-like_dom_sf"/>
</dbReference>
<dbReference type="EMBL" id="JAERRK010000013">
    <property type="protein sequence ID" value="MBL1084941.1"/>
    <property type="molecule type" value="Genomic_DNA"/>
</dbReference>
<dbReference type="GO" id="GO:0016773">
    <property type="term" value="F:phosphotransferase activity, alcohol group as acceptor"/>
    <property type="evidence" value="ECO:0007669"/>
    <property type="project" value="InterPro"/>
</dbReference>
<dbReference type="Proteomes" id="UP000661858">
    <property type="component" value="Unassembled WGS sequence"/>
</dbReference>
<keyword evidence="2" id="KW-1185">Reference proteome</keyword>
<dbReference type="GO" id="GO:0016301">
    <property type="term" value="F:kinase activity"/>
    <property type="evidence" value="ECO:0007669"/>
    <property type="project" value="UniProtKB-KW"/>
</dbReference>